<proteinExistence type="predicted"/>
<evidence type="ECO:0000313" key="2">
    <source>
        <dbReference type="EMBL" id="KAG6451767.1"/>
    </source>
</evidence>
<organism evidence="2 3">
    <name type="scientific">Manduca sexta</name>
    <name type="common">Tobacco hawkmoth</name>
    <name type="synonym">Tobacco hornworm</name>
    <dbReference type="NCBI Taxonomy" id="7130"/>
    <lineage>
        <taxon>Eukaryota</taxon>
        <taxon>Metazoa</taxon>
        <taxon>Ecdysozoa</taxon>
        <taxon>Arthropoda</taxon>
        <taxon>Hexapoda</taxon>
        <taxon>Insecta</taxon>
        <taxon>Pterygota</taxon>
        <taxon>Neoptera</taxon>
        <taxon>Endopterygota</taxon>
        <taxon>Lepidoptera</taxon>
        <taxon>Glossata</taxon>
        <taxon>Ditrysia</taxon>
        <taxon>Bombycoidea</taxon>
        <taxon>Sphingidae</taxon>
        <taxon>Sphinginae</taxon>
        <taxon>Sphingini</taxon>
        <taxon>Manduca</taxon>
    </lineage>
</organism>
<keyword evidence="1" id="KW-0812">Transmembrane</keyword>
<evidence type="ECO:0000313" key="3">
    <source>
        <dbReference type="Proteomes" id="UP000791440"/>
    </source>
</evidence>
<protein>
    <recommendedName>
        <fullName evidence="4">Acyltransferase 3 domain-containing protein</fullName>
    </recommendedName>
</protein>
<keyword evidence="1" id="KW-0472">Membrane</keyword>
<reference evidence="2" key="1">
    <citation type="journal article" date="2016" name="Insect Biochem. Mol. Biol.">
        <title>Multifaceted biological insights from a draft genome sequence of the tobacco hornworm moth, Manduca sexta.</title>
        <authorList>
            <person name="Kanost M.R."/>
            <person name="Arrese E.L."/>
            <person name="Cao X."/>
            <person name="Chen Y.R."/>
            <person name="Chellapilla S."/>
            <person name="Goldsmith M.R."/>
            <person name="Grosse-Wilde E."/>
            <person name="Heckel D.G."/>
            <person name="Herndon N."/>
            <person name="Jiang H."/>
            <person name="Papanicolaou A."/>
            <person name="Qu J."/>
            <person name="Soulages J.L."/>
            <person name="Vogel H."/>
            <person name="Walters J."/>
            <person name="Waterhouse R.M."/>
            <person name="Ahn S.J."/>
            <person name="Almeida F.C."/>
            <person name="An C."/>
            <person name="Aqrawi P."/>
            <person name="Bretschneider A."/>
            <person name="Bryant W.B."/>
            <person name="Bucks S."/>
            <person name="Chao H."/>
            <person name="Chevignon G."/>
            <person name="Christen J.M."/>
            <person name="Clarke D.F."/>
            <person name="Dittmer N.T."/>
            <person name="Ferguson L.C.F."/>
            <person name="Garavelou S."/>
            <person name="Gordon K.H.J."/>
            <person name="Gunaratna R.T."/>
            <person name="Han Y."/>
            <person name="Hauser F."/>
            <person name="He Y."/>
            <person name="Heidel-Fischer H."/>
            <person name="Hirsh A."/>
            <person name="Hu Y."/>
            <person name="Jiang H."/>
            <person name="Kalra D."/>
            <person name="Klinner C."/>
            <person name="Konig C."/>
            <person name="Kovar C."/>
            <person name="Kroll A.R."/>
            <person name="Kuwar S.S."/>
            <person name="Lee S.L."/>
            <person name="Lehman R."/>
            <person name="Li K."/>
            <person name="Li Z."/>
            <person name="Liang H."/>
            <person name="Lovelace S."/>
            <person name="Lu Z."/>
            <person name="Mansfield J.H."/>
            <person name="McCulloch K.J."/>
            <person name="Mathew T."/>
            <person name="Morton B."/>
            <person name="Muzny D.M."/>
            <person name="Neunemann D."/>
            <person name="Ongeri F."/>
            <person name="Pauchet Y."/>
            <person name="Pu L.L."/>
            <person name="Pyrousis I."/>
            <person name="Rao X.J."/>
            <person name="Redding A."/>
            <person name="Roesel C."/>
            <person name="Sanchez-Gracia A."/>
            <person name="Schaack S."/>
            <person name="Shukla A."/>
            <person name="Tetreau G."/>
            <person name="Wang Y."/>
            <person name="Xiong G.H."/>
            <person name="Traut W."/>
            <person name="Walsh T.K."/>
            <person name="Worley K.C."/>
            <person name="Wu D."/>
            <person name="Wu W."/>
            <person name="Wu Y.Q."/>
            <person name="Zhang X."/>
            <person name="Zou Z."/>
            <person name="Zucker H."/>
            <person name="Briscoe A.D."/>
            <person name="Burmester T."/>
            <person name="Clem R.J."/>
            <person name="Feyereisen R."/>
            <person name="Grimmelikhuijzen C.J.P."/>
            <person name="Hamodrakas S.J."/>
            <person name="Hansson B.S."/>
            <person name="Huguet E."/>
            <person name="Jermiin L.S."/>
            <person name="Lan Q."/>
            <person name="Lehman H.K."/>
            <person name="Lorenzen M."/>
            <person name="Merzendorfer H."/>
            <person name="Michalopoulos I."/>
            <person name="Morton D.B."/>
            <person name="Muthukrishnan S."/>
            <person name="Oakeshott J.G."/>
            <person name="Palmer W."/>
            <person name="Park Y."/>
            <person name="Passarelli A.L."/>
            <person name="Rozas J."/>
            <person name="Schwartz L.M."/>
            <person name="Smith W."/>
            <person name="Southgate A."/>
            <person name="Vilcinskas A."/>
            <person name="Vogt R."/>
            <person name="Wang P."/>
            <person name="Werren J."/>
            <person name="Yu X.Q."/>
            <person name="Zhou J.J."/>
            <person name="Brown S.J."/>
            <person name="Scherer S.E."/>
            <person name="Richards S."/>
            <person name="Blissard G.W."/>
        </authorList>
    </citation>
    <scope>NUCLEOTIDE SEQUENCE</scope>
</reference>
<dbReference type="EMBL" id="JH668413">
    <property type="protein sequence ID" value="KAG6451767.1"/>
    <property type="molecule type" value="Genomic_DNA"/>
</dbReference>
<evidence type="ECO:0008006" key="4">
    <source>
        <dbReference type="Google" id="ProtNLM"/>
    </source>
</evidence>
<name>A0A921Z5J3_MANSE</name>
<gene>
    <name evidence="2" type="ORF">O3G_MSEX007309</name>
</gene>
<reference evidence="2" key="2">
    <citation type="submission" date="2020-12" db="EMBL/GenBank/DDBJ databases">
        <authorList>
            <person name="Kanost M."/>
        </authorList>
    </citation>
    <scope>NUCLEOTIDE SEQUENCE</scope>
</reference>
<dbReference type="PANTHER" id="PTHR11161">
    <property type="entry name" value="O-ACYLTRANSFERASE"/>
    <property type="match status" value="1"/>
</dbReference>
<keyword evidence="3" id="KW-1185">Reference proteome</keyword>
<keyword evidence="1" id="KW-1133">Transmembrane helix</keyword>
<accession>A0A921Z5J3</accession>
<dbReference type="PANTHER" id="PTHR11161:SF4">
    <property type="entry name" value="DROP DEAD"/>
    <property type="match status" value="1"/>
</dbReference>
<dbReference type="InterPro" id="IPR052728">
    <property type="entry name" value="O2_lipid_transport_reg"/>
</dbReference>
<dbReference type="Proteomes" id="UP000791440">
    <property type="component" value="Unassembled WGS sequence"/>
</dbReference>
<feature type="transmembrane region" description="Helical" evidence="1">
    <location>
        <begin position="100"/>
        <end position="120"/>
    </location>
</feature>
<comment type="caution">
    <text evidence="2">The sequence shown here is derived from an EMBL/GenBank/DDBJ whole genome shotgun (WGS) entry which is preliminary data.</text>
</comment>
<evidence type="ECO:0000256" key="1">
    <source>
        <dbReference type="SAM" id="Phobius"/>
    </source>
</evidence>
<sequence length="152" mass="17086">MLCLLITAIICTYGNNNTFIKTSHSFAAKVMKIFCIKTNYATLFHVQSSEISAMNGIRFLSAVFVIWAHVYMFTNIAGLSNSLDMDKDAGTLTGIFLHHMDLLVDTFFAFSGLLLVNSLLSAKPGKSQNLVKMLCKRYFRSVCCLNNTSYWR</sequence>
<feature type="transmembrane region" description="Helical" evidence="1">
    <location>
        <begin position="59"/>
        <end position="80"/>
    </location>
</feature>
<dbReference type="AlphaFoldDB" id="A0A921Z5J3"/>